<evidence type="ECO:0000259" key="1">
    <source>
        <dbReference type="PROSITE" id="PS51186"/>
    </source>
</evidence>
<keyword evidence="3" id="KW-1185">Reference proteome</keyword>
<dbReference type="EMBL" id="JARMQG010000223">
    <property type="protein sequence ID" value="MED3563813.1"/>
    <property type="molecule type" value="Genomic_DNA"/>
</dbReference>
<accession>A0ABU6NCN4</accession>
<protein>
    <submittedName>
        <fullName evidence="2">GNAT family N-acetyltransferase</fullName>
    </submittedName>
</protein>
<organism evidence="2 3">
    <name type="scientific">Bacillus xiapuensis</name>
    <dbReference type="NCBI Taxonomy" id="2014075"/>
    <lineage>
        <taxon>Bacteria</taxon>
        <taxon>Bacillati</taxon>
        <taxon>Bacillota</taxon>
        <taxon>Bacilli</taxon>
        <taxon>Bacillales</taxon>
        <taxon>Bacillaceae</taxon>
        <taxon>Bacillus</taxon>
    </lineage>
</organism>
<comment type="caution">
    <text evidence="2">The sequence shown here is derived from an EMBL/GenBank/DDBJ whole genome shotgun (WGS) entry which is preliminary data.</text>
</comment>
<proteinExistence type="predicted"/>
<dbReference type="RefSeq" id="WP_327968891.1">
    <property type="nucleotide sequence ID" value="NZ_JARMQG010000223.1"/>
</dbReference>
<dbReference type="InterPro" id="IPR000182">
    <property type="entry name" value="GNAT_dom"/>
</dbReference>
<evidence type="ECO:0000313" key="3">
    <source>
        <dbReference type="Proteomes" id="UP001330749"/>
    </source>
</evidence>
<sequence length="84" mass="9311">MVEELDYPGIRMLTVTPEARGKGVAKALITECISCAKARAHLSIGLHTGEFMESAMELYECLGFERLPDFDFDGIIVKANQLTF</sequence>
<reference evidence="2 3" key="1">
    <citation type="submission" date="2023-03" db="EMBL/GenBank/DDBJ databases">
        <title>Bacillus Genome Sequencing.</title>
        <authorList>
            <person name="Dunlap C."/>
        </authorList>
    </citation>
    <scope>NUCLEOTIDE SEQUENCE [LARGE SCALE GENOMIC DNA]</scope>
    <source>
        <strain evidence="2 3">B-14544</strain>
    </source>
</reference>
<feature type="domain" description="N-acetyltransferase" evidence="1">
    <location>
        <begin position="1"/>
        <end position="83"/>
    </location>
</feature>
<dbReference type="Proteomes" id="UP001330749">
    <property type="component" value="Unassembled WGS sequence"/>
</dbReference>
<name>A0ABU6NCN4_9BACI</name>
<dbReference type="PROSITE" id="PS51186">
    <property type="entry name" value="GNAT"/>
    <property type="match status" value="1"/>
</dbReference>
<dbReference type="CDD" id="cd04301">
    <property type="entry name" value="NAT_SF"/>
    <property type="match status" value="1"/>
</dbReference>
<dbReference type="Pfam" id="PF13508">
    <property type="entry name" value="Acetyltransf_7"/>
    <property type="match status" value="1"/>
</dbReference>
<evidence type="ECO:0000313" key="2">
    <source>
        <dbReference type="EMBL" id="MED3563813.1"/>
    </source>
</evidence>
<gene>
    <name evidence="2" type="ORF">P4447_15415</name>
</gene>
<dbReference type="InterPro" id="IPR016181">
    <property type="entry name" value="Acyl_CoA_acyltransferase"/>
</dbReference>
<dbReference type="Gene3D" id="3.40.630.30">
    <property type="match status" value="1"/>
</dbReference>
<dbReference type="SUPFAM" id="SSF55729">
    <property type="entry name" value="Acyl-CoA N-acyltransferases (Nat)"/>
    <property type="match status" value="1"/>
</dbReference>